<evidence type="ECO:0000256" key="1">
    <source>
        <dbReference type="ARBA" id="ARBA00011842"/>
    </source>
</evidence>
<dbReference type="GO" id="GO:0006633">
    <property type="term" value="P:fatty acid biosynthetic process"/>
    <property type="evidence" value="ECO:0007669"/>
    <property type="project" value="InterPro"/>
</dbReference>
<keyword evidence="2 6" id="KW-0808">Transferase</keyword>
<dbReference type="GO" id="GO:0009317">
    <property type="term" value="C:acetyl-CoA carboxylase complex"/>
    <property type="evidence" value="ECO:0007669"/>
    <property type="project" value="InterPro"/>
</dbReference>
<reference evidence="6 7" key="1">
    <citation type="journal article" date="2016" name="Sci. Rep.">
        <title>The Dendrobium catenatum Lindl. genome sequence provides insights into polysaccharide synthase, floral development and adaptive evolution.</title>
        <authorList>
            <person name="Zhang G.Q."/>
            <person name="Xu Q."/>
            <person name="Bian C."/>
            <person name="Tsai W.C."/>
            <person name="Yeh C.M."/>
            <person name="Liu K.W."/>
            <person name="Yoshida K."/>
            <person name="Zhang L.S."/>
            <person name="Chang S.B."/>
            <person name="Chen F."/>
            <person name="Shi Y."/>
            <person name="Su Y.Y."/>
            <person name="Zhang Y.Q."/>
            <person name="Chen L.J."/>
            <person name="Yin Y."/>
            <person name="Lin M."/>
            <person name="Huang H."/>
            <person name="Deng H."/>
            <person name="Wang Z.W."/>
            <person name="Zhu S.L."/>
            <person name="Zhao X."/>
            <person name="Deng C."/>
            <person name="Niu S.C."/>
            <person name="Huang J."/>
            <person name="Wang M."/>
            <person name="Liu G.H."/>
            <person name="Yang H.J."/>
            <person name="Xiao X.J."/>
            <person name="Hsiao Y.Y."/>
            <person name="Wu W.L."/>
            <person name="Chen Y.Y."/>
            <person name="Mitsuda N."/>
            <person name="Ohme-Takagi M."/>
            <person name="Luo Y.B."/>
            <person name="Van de Peer Y."/>
            <person name="Liu Z.J."/>
        </authorList>
    </citation>
    <scope>NUCLEOTIDE SEQUENCE [LARGE SCALE GENOMIC DNA]</scope>
    <source>
        <tissue evidence="6">The whole plant</tissue>
    </source>
</reference>
<dbReference type="GO" id="GO:0008270">
    <property type="term" value="F:zinc ion binding"/>
    <property type="evidence" value="ECO:0007669"/>
    <property type="project" value="UniProtKB-KW"/>
</dbReference>
<dbReference type="InterPro" id="IPR029045">
    <property type="entry name" value="ClpP/crotonase-like_dom_sf"/>
</dbReference>
<gene>
    <name evidence="6" type="primary">accD</name>
    <name evidence="6" type="ORF">MA16_Dca025607</name>
</gene>
<keyword evidence="4" id="KW-0862">Zinc</keyword>
<dbReference type="InterPro" id="IPR000438">
    <property type="entry name" value="Acetyl_CoA_COase_Trfase_b_su"/>
</dbReference>
<evidence type="ECO:0000259" key="5">
    <source>
        <dbReference type="PROSITE" id="PS50980"/>
    </source>
</evidence>
<sequence>MDFQFMGGSMGSVVGEKITCLIEYATNRSLPVIIVCASGGARFWESCDINQPFRLF</sequence>
<name>A0A2I0VHR7_9ASPA</name>
<dbReference type="Gene3D" id="3.90.226.10">
    <property type="entry name" value="2-enoyl-CoA Hydratase, Chain A, domain 1"/>
    <property type="match status" value="1"/>
</dbReference>
<evidence type="ECO:0000313" key="6">
    <source>
        <dbReference type="EMBL" id="PKU62959.1"/>
    </source>
</evidence>
<dbReference type="PRINTS" id="PR01070">
    <property type="entry name" value="ACCCTRFRASEB"/>
</dbReference>
<organism evidence="6 7">
    <name type="scientific">Dendrobium catenatum</name>
    <dbReference type="NCBI Taxonomy" id="906689"/>
    <lineage>
        <taxon>Eukaryota</taxon>
        <taxon>Viridiplantae</taxon>
        <taxon>Streptophyta</taxon>
        <taxon>Embryophyta</taxon>
        <taxon>Tracheophyta</taxon>
        <taxon>Spermatophyta</taxon>
        <taxon>Magnoliopsida</taxon>
        <taxon>Liliopsida</taxon>
        <taxon>Asparagales</taxon>
        <taxon>Orchidaceae</taxon>
        <taxon>Epidendroideae</taxon>
        <taxon>Malaxideae</taxon>
        <taxon>Dendrobiinae</taxon>
        <taxon>Dendrobium</taxon>
    </lineage>
</organism>
<dbReference type="SUPFAM" id="SSF52096">
    <property type="entry name" value="ClpP/crotonase"/>
    <property type="match status" value="1"/>
</dbReference>
<dbReference type="Proteomes" id="UP000233837">
    <property type="component" value="Unassembled WGS sequence"/>
</dbReference>
<dbReference type="PROSITE" id="PS50980">
    <property type="entry name" value="COA_CT_NTER"/>
    <property type="match status" value="1"/>
</dbReference>
<dbReference type="GO" id="GO:0016740">
    <property type="term" value="F:transferase activity"/>
    <property type="evidence" value="ECO:0007669"/>
    <property type="project" value="UniProtKB-KW"/>
</dbReference>
<reference evidence="6 7" key="2">
    <citation type="journal article" date="2017" name="Nature">
        <title>The Apostasia genome and the evolution of orchids.</title>
        <authorList>
            <person name="Zhang G.Q."/>
            <person name="Liu K.W."/>
            <person name="Li Z."/>
            <person name="Lohaus R."/>
            <person name="Hsiao Y.Y."/>
            <person name="Niu S.C."/>
            <person name="Wang J.Y."/>
            <person name="Lin Y.C."/>
            <person name="Xu Q."/>
            <person name="Chen L.J."/>
            <person name="Yoshida K."/>
            <person name="Fujiwara S."/>
            <person name="Wang Z.W."/>
            <person name="Zhang Y.Q."/>
            <person name="Mitsuda N."/>
            <person name="Wang M."/>
            <person name="Liu G.H."/>
            <person name="Pecoraro L."/>
            <person name="Huang H.X."/>
            <person name="Xiao X.J."/>
            <person name="Lin M."/>
            <person name="Wu X.Y."/>
            <person name="Wu W.L."/>
            <person name="Chen Y.Y."/>
            <person name="Chang S.B."/>
            <person name="Sakamoto S."/>
            <person name="Ohme-Takagi M."/>
            <person name="Yagi M."/>
            <person name="Zeng S.J."/>
            <person name="Shen C.Y."/>
            <person name="Yeh C.M."/>
            <person name="Luo Y.B."/>
            <person name="Tsai W.C."/>
            <person name="Van de Peer Y."/>
            <person name="Liu Z.J."/>
        </authorList>
    </citation>
    <scope>NUCLEOTIDE SEQUENCE [LARGE SCALE GENOMIC DNA]</scope>
    <source>
        <tissue evidence="6">The whole plant</tissue>
    </source>
</reference>
<feature type="domain" description="CoA carboxyltransferase N-terminal" evidence="5">
    <location>
        <begin position="1"/>
        <end position="56"/>
    </location>
</feature>
<dbReference type="STRING" id="906689.A0A2I0VHR7"/>
<dbReference type="AlphaFoldDB" id="A0A2I0VHR7"/>
<dbReference type="PANTHER" id="PTHR42995">
    <property type="entry name" value="ACETYL-COENZYME A CARBOXYLASE CARBOXYL TRANSFERASE SUBUNIT BETA, CHLOROPLASTIC"/>
    <property type="match status" value="1"/>
</dbReference>
<dbReference type="GO" id="GO:2001295">
    <property type="term" value="P:malonyl-CoA biosynthetic process"/>
    <property type="evidence" value="ECO:0007669"/>
    <property type="project" value="TreeGrafter"/>
</dbReference>
<comment type="subunit">
    <text evidence="1">Acetyl-CoA carboxylase is a heterohexamer composed of biotin carboxyl carrier protein, biotin carboxylase and 2 subunits each of ACCase subunit alpha and ACCase plastid-coded subunit beta (accD).</text>
</comment>
<keyword evidence="7" id="KW-1185">Reference proteome</keyword>
<keyword evidence="3" id="KW-0479">Metal-binding</keyword>
<proteinExistence type="predicted"/>
<accession>A0A2I0VHR7</accession>
<protein>
    <submittedName>
        <fullName evidence="6">Acetyl-coenzyme A carboxylase carboxyl transferase subunit beta, chloroplastic</fullName>
    </submittedName>
</protein>
<dbReference type="PANTHER" id="PTHR42995:SF5">
    <property type="entry name" value="ACETYL-COENZYME A CARBOXYLASE CARBOXYL TRANSFERASE SUBUNIT BETA, CHLOROPLASTIC"/>
    <property type="match status" value="1"/>
</dbReference>
<evidence type="ECO:0000256" key="3">
    <source>
        <dbReference type="ARBA" id="ARBA00022771"/>
    </source>
</evidence>
<evidence type="ECO:0000313" key="7">
    <source>
        <dbReference type="Proteomes" id="UP000233837"/>
    </source>
</evidence>
<dbReference type="GO" id="GO:0003989">
    <property type="term" value="F:acetyl-CoA carboxylase activity"/>
    <property type="evidence" value="ECO:0007669"/>
    <property type="project" value="InterPro"/>
</dbReference>
<dbReference type="InterPro" id="IPR011762">
    <property type="entry name" value="COA_CT_N"/>
</dbReference>
<keyword evidence="3" id="KW-0863">Zinc-finger</keyword>
<evidence type="ECO:0000256" key="4">
    <source>
        <dbReference type="ARBA" id="ARBA00022833"/>
    </source>
</evidence>
<dbReference type="EMBL" id="KZ503553">
    <property type="protein sequence ID" value="PKU62959.1"/>
    <property type="molecule type" value="Genomic_DNA"/>
</dbReference>
<evidence type="ECO:0000256" key="2">
    <source>
        <dbReference type="ARBA" id="ARBA00022679"/>
    </source>
</evidence>